<comment type="similarity">
    <text evidence="1 4">Belongs to the bacterial flagellin family.</text>
</comment>
<dbReference type="GO" id="GO:0005576">
    <property type="term" value="C:extracellular region"/>
    <property type="evidence" value="ECO:0007669"/>
    <property type="project" value="UniProtKB-SubCell"/>
</dbReference>
<dbReference type="Pfam" id="PF00669">
    <property type="entry name" value="Flagellin_N"/>
    <property type="match status" value="1"/>
</dbReference>
<evidence type="ECO:0000256" key="3">
    <source>
        <dbReference type="ARBA" id="ARBA00023143"/>
    </source>
</evidence>
<evidence type="ECO:0000313" key="8">
    <source>
        <dbReference type="Proteomes" id="UP000004367"/>
    </source>
</evidence>
<organism evidence="7 8">
    <name type="scientific">Mobilicoccus pelagius NBRC 104925</name>
    <dbReference type="NCBI Taxonomy" id="1089455"/>
    <lineage>
        <taxon>Bacteria</taxon>
        <taxon>Bacillati</taxon>
        <taxon>Actinomycetota</taxon>
        <taxon>Actinomycetes</taxon>
        <taxon>Micrococcales</taxon>
        <taxon>Dermatophilaceae</taxon>
        <taxon>Mobilicoccus</taxon>
    </lineage>
</organism>
<dbReference type="SUPFAM" id="SSF64518">
    <property type="entry name" value="Phase 1 flagellin"/>
    <property type="match status" value="1"/>
</dbReference>
<dbReference type="Pfam" id="PF00700">
    <property type="entry name" value="Flagellin_C"/>
    <property type="match status" value="1"/>
</dbReference>
<keyword evidence="8" id="KW-1185">Reference proteome</keyword>
<dbReference type="GO" id="GO:0005198">
    <property type="term" value="F:structural molecule activity"/>
    <property type="evidence" value="ECO:0007669"/>
    <property type="project" value="UniProtKB-UniRule"/>
</dbReference>
<dbReference type="Gene3D" id="1.20.1330.10">
    <property type="entry name" value="f41 fragment of flagellin, N-terminal domain"/>
    <property type="match status" value="1"/>
</dbReference>
<feature type="domain" description="Flagellin N-terminal" evidence="5">
    <location>
        <begin position="5"/>
        <end position="140"/>
    </location>
</feature>
<keyword evidence="3 4" id="KW-0975">Bacterial flagellum</keyword>
<proteinExistence type="inferred from homology"/>
<evidence type="ECO:0000259" key="6">
    <source>
        <dbReference type="Pfam" id="PF00700"/>
    </source>
</evidence>
<dbReference type="PANTHER" id="PTHR42792">
    <property type="entry name" value="FLAGELLIN"/>
    <property type="match status" value="1"/>
</dbReference>
<comment type="subcellular location">
    <subcellularLocation>
        <location evidence="4">Secreted</location>
    </subcellularLocation>
    <subcellularLocation>
        <location evidence="4">Bacterial flagellum</location>
    </subcellularLocation>
</comment>
<dbReference type="RefSeq" id="WP_009482025.1">
    <property type="nucleotide sequence ID" value="NZ_BAFE01000043.1"/>
</dbReference>
<keyword evidence="7" id="KW-0282">Flagellum</keyword>
<dbReference type="InterPro" id="IPR001029">
    <property type="entry name" value="Flagellin_N"/>
</dbReference>
<dbReference type="AlphaFoldDB" id="H5UQW9"/>
<dbReference type="EMBL" id="BAFE01000043">
    <property type="protein sequence ID" value="GAB48127.1"/>
    <property type="molecule type" value="Genomic_DNA"/>
</dbReference>
<dbReference type="InterPro" id="IPR046358">
    <property type="entry name" value="Flagellin_C"/>
</dbReference>
<keyword evidence="7" id="KW-0966">Cell projection</keyword>
<dbReference type="STRING" id="1089455.MOPEL_060_00440"/>
<comment type="caution">
    <text evidence="7">The sequence shown here is derived from an EMBL/GenBank/DDBJ whole genome shotgun (WGS) entry which is preliminary data.</text>
</comment>
<gene>
    <name evidence="7" type="primary">fliC</name>
    <name evidence="7" type="ORF">MOPEL_060_00440</name>
</gene>
<sequence>MGLQINTNVAALNAYRNLTGTQGAQQTSLERLSSGLRINRAADDAAGLAISENLRSQVNGLNQATSNAQDGISMVQTAEGAMNEVHSMLQRVRTLSVQAANGTNSASNREQIQAEIKQLGDEIGAIASRTNFNGTQLLKGGTMTLQVGAGKDDQLSFSLGSLDDVATAVKALDVTAADGAKTAIESIDTQIGAVSKSRSNLGAVQNRLEHTIKNLSVSAENLAASESRIRDTDMAKEMTSFTRSQILSQAGTAMLSQANQSTQGVLRLLG</sequence>
<evidence type="ECO:0000256" key="2">
    <source>
        <dbReference type="ARBA" id="ARBA00020110"/>
    </source>
</evidence>
<dbReference type="OrthoDB" id="9796789at2"/>
<feature type="domain" description="Flagellin C-terminal" evidence="6">
    <location>
        <begin position="184"/>
        <end position="269"/>
    </location>
</feature>
<name>H5UQW9_9MICO</name>
<comment type="function">
    <text evidence="4">Flagellin is the subunit protein which polymerizes to form the filaments of bacterial flagella.</text>
</comment>
<dbReference type="PRINTS" id="PR00207">
    <property type="entry name" value="FLAGELLIN"/>
</dbReference>
<keyword evidence="7" id="KW-0969">Cilium</keyword>
<evidence type="ECO:0000256" key="1">
    <source>
        <dbReference type="ARBA" id="ARBA00005709"/>
    </source>
</evidence>
<dbReference type="GO" id="GO:0009288">
    <property type="term" value="C:bacterial-type flagellum"/>
    <property type="evidence" value="ECO:0007669"/>
    <property type="project" value="UniProtKB-SubCell"/>
</dbReference>
<dbReference type="Proteomes" id="UP000004367">
    <property type="component" value="Unassembled WGS sequence"/>
</dbReference>
<evidence type="ECO:0000313" key="7">
    <source>
        <dbReference type="EMBL" id="GAB48127.1"/>
    </source>
</evidence>
<dbReference type="eggNOG" id="COG1344">
    <property type="taxonomic scope" value="Bacteria"/>
</dbReference>
<dbReference type="PANTHER" id="PTHR42792:SF2">
    <property type="entry name" value="FLAGELLIN"/>
    <property type="match status" value="1"/>
</dbReference>
<evidence type="ECO:0000259" key="5">
    <source>
        <dbReference type="Pfam" id="PF00669"/>
    </source>
</evidence>
<reference evidence="7 8" key="1">
    <citation type="submission" date="2012-02" db="EMBL/GenBank/DDBJ databases">
        <title>Whole genome shotgun sequence of Mobilicoccus pelagius NBRC 104925.</title>
        <authorList>
            <person name="Yoshida Y."/>
            <person name="Hosoyama A."/>
            <person name="Tsuchikane K."/>
            <person name="Katsumata H."/>
            <person name="Yamazaki S."/>
            <person name="Fujita N."/>
        </authorList>
    </citation>
    <scope>NUCLEOTIDE SEQUENCE [LARGE SCALE GENOMIC DNA]</scope>
    <source>
        <strain evidence="7 8">NBRC 104925</strain>
    </source>
</reference>
<dbReference type="InterPro" id="IPR042187">
    <property type="entry name" value="Flagellin_C_sub2"/>
</dbReference>
<evidence type="ECO:0000256" key="4">
    <source>
        <dbReference type="RuleBase" id="RU362073"/>
    </source>
</evidence>
<dbReference type="Gene3D" id="6.10.10.10">
    <property type="entry name" value="Flagellar export chaperone, C-terminal domain"/>
    <property type="match status" value="1"/>
</dbReference>
<keyword evidence="4" id="KW-0964">Secreted</keyword>
<accession>H5UQW9</accession>
<dbReference type="InterPro" id="IPR001492">
    <property type="entry name" value="Flagellin"/>
</dbReference>
<protein>
    <recommendedName>
        <fullName evidence="2 4">Flagellin</fullName>
    </recommendedName>
</protein>